<evidence type="ECO:0000259" key="1">
    <source>
        <dbReference type="Pfam" id="PF01261"/>
    </source>
</evidence>
<dbReference type="InterPro" id="IPR036237">
    <property type="entry name" value="Xyl_isomerase-like_sf"/>
</dbReference>
<name>A0A1F6CW51_HANXR</name>
<dbReference type="Gene3D" id="3.20.20.150">
    <property type="entry name" value="Divalent-metal-dependent TIM barrel enzymes"/>
    <property type="match status" value="1"/>
</dbReference>
<dbReference type="EMBL" id="MFKF01000122">
    <property type="protein sequence ID" value="OGG53406.1"/>
    <property type="molecule type" value="Genomic_DNA"/>
</dbReference>
<dbReference type="InterPro" id="IPR050312">
    <property type="entry name" value="IolE/XylAMocC-like"/>
</dbReference>
<dbReference type="InterPro" id="IPR013022">
    <property type="entry name" value="Xyl_isomerase-like_TIM-brl"/>
</dbReference>
<organism evidence="2 3">
    <name type="scientific">Handelsmanbacteria sp. (strain RIFCSPLOWO2_12_FULL_64_10)</name>
    <dbReference type="NCBI Taxonomy" id="1817868"/>
    <lineage>
        <taxon>Bacteria</taxon>
        <taxon>Candidatus Handelsmaniibacteriota</taxon>
    </lineage>
</organism>
<accession>A0A1F6CW51</accession>
<dbReference type="PANTHER" id="PTHR12110">
    <property type="entry name" value="HYDROXYPYRUVATE ISOMERASE"/>
    <property type="match status" value="1"/>
</dbReference>
<protein>
    <recommendedName>
        <fullName evidence="1">Xylose isomerase-like TIM barrel domain-containing protein</fullName>
    </recommendedName>
</protein>
<comment type="caution">
    <text evidence="2">The sequence shown here is derived from an EMBL/GenBank/DDBJ whole genome shotgun (WGS) entry which is preliminary data.</text>
</comment>
<sequence length="267" mass="29830">MSSSFRIGAHTYFFSQYGYDQAERLDEIFDTVAEAGFQAIEMSTPMLGPADWKARVDAAVRRTGLGIVGASHGQPMWDISKYDAILAGMDAYSDRLAQLGRVQCGVSCGGKRYADRTEAENAQAVKVWRELGEMFRRKGVVLNYHTHGEPMQDVRHVVENVPADLLSLGPDLDWLRVGGIDPEAFVREHAGRISMLHVRDYHIGGDRTEALGEGDVDYARLKRALDEVGFAGEFVVELAILPKRQPTRPPLELLKISREHIRRTMGM</sequence>
<evidence type="ECO:0000313" key="3">
    <source>
        <dbReference type="Proteomes" id="UP000178606"/>
    </source>
</evidence>
<dbReference type="Pfam" id="PF01261">
    <property type="entry name" value="AP_endonuc_2"/>
    <property type="match status" value="1"/>
</dbReference>
<dbReference type="SUPFAM" id="SSF51658">
    <property type="entry name" value="Xylose isomerase-like"/>
    <property type="match status" value="1"/>
</dbReference>
<feature type="domain" description="Xylose isomerase-like TIM barrel" evidence="1">
    <location>
        <begin position="29"/>
        <end position="254"/>
    </location>
</feature>
<dbReference type="Proteomes" id="UP000178606">
    <property type="component" value="Unassembled WGS sequence"/>
</dbReference>
<gene>
    <name evidence="2" type="ORF">A3F84_20415</name>
</gene>
<dbReference type="AlphaFoldDB" id="A0A1F6CW51"/>
<reference evidence="2 3" key="1">
    <citation type="journal article" date="2016" name="Nat. Commun.">
        <title>Thousands of microbial genomes shed light on interconnected biogeochemical processes in an aquifer system.</title>
        <authorList>
            <person name="Anantharaman K."/>
            <person name="Brown C.T."/>
            <person name="Hug L.A."/>
            <person name="Sharon I."/>
            <person name="Castelle C.J."/>
            <person name="Probst A.J."/>
            <person name="Thomas B.C."/>
            <person name="Singh A."/>
            <person name="Wilkins M.J."/>
            <person name="Karaoz U."/>
            <person name="Brodie E.L."/>
            <person name="Williams K.H."/>
            <person name="Hubbard S.S."/>
            <person name="Banfield J.F."/>
        </authorList>
    </citation>
    <scope>NUCLEOTIDE SEQUENCE [LARGE SCALE GENOMIC DNA]</scope>
    <source>
        <strain evidence="3">RIFCSPLOWO2_12_FULL_64_10</strain>
    </source>
</reference>
<evidence type="ECO:0000313" key="2">
    <source>
        <dbReference type="EMBL" id="OGG53406.1"/>
    </source>
</evidence>
<dbReference type="PANTHER" id="PTHR12110:SF41">
    <property type="entry name" value="INOSOSE DEHYDRATASE"/>
    <property type="match status" value="1"/>
</dbReference>
<proteinExistence type="predicted"/>